<keyword evidence="2" id="KW-0732">Signal</keyword>
<reference evidence="3 4" key="1">
    <citation type="journal article" date="2023" name="Access Microbiol">
        <title>The genome of a steinernematid-associated Pseudomonas piscis bacterium encodes the biosynthesis of insect toxins.</title>
        <authorList>
            <person name="Awori R.M."/>
            <person name="Hendre P."/>
            <person name="Amugune N.O."/>
        </authorList>
    </citation>
    <scope>NUCLEOTIDE SEQUENCE [LARGE SCALE GENOMIC DNA]</scope>
    <source>
        <strain evidence="3 4">97</strain>
    </source>
</reference>
<evidence type="ECO:0000313" key="4">
    <source>
        <dbReference type="Proteomes" id="UP001300348"/>
    </source>
</evidence>
<dbReference type="EMBL" id="CP133647">
    <property type="protein sequence ID" value="WNH02442.1"/>
    <property type="molecule type" value="Genomic_DNA"/>
</dbReference>
<gene>
    <name evidence="3" type="ORF">QL112_001460</name>
</gene>
<evidence type="ECO:0000256" key="2">
    <source>
        <dbReference type="SAM" id="SignalP"/>
    </source>
</evidence>
<feature type="compositionally biased region" description="Polar residues" evidence="1">
    <location>
        <begin position="86"/>
        <end position="98"/>
    </location>
</feature>
<proteinExistence type="predicted"/>
<accession>A0ABY9XIK3</accession>
<name>A0ABY9XIK3_9GAMM</name>
<dbReference type="RefSeq" id="WP_189759357.1">
    <property type="nucleotide sequence ID" value="NZ_CAWPOC010000130.1"/>
</dbReference>
<feature type="signal peptide" evidence="2">
    <location>
        <begin position="1"/>
        <end position="21"/>
    </location>
</feature>
<sequence length="119" mass="13364">MMSKTVILSVLIVFNMSVAYANRGKTGCEIKKKTLEKQLQYAQADNDKRLIKGLTRTLENIKTTCALEELLQKQNDQPETGKDNAKNSTTRDSANKNRSPPLKQPSRKSQSRPLSKGKK</sequence>
<dbReference type="InterPro" id="IPR009468">
    <property type="entry name" value="DUF1090"/>
</dbReference>
<evidence type="ECO:0000256" key="1">
    <source>
        <dbReference type="SAM" id="MobiDB-lite"/>
    </source>
</evidence>
<protein>
    <submittedName>
        <fullName evidence="3">DUF1090 family protein</fullName>
    </submittedName>
</protein>
<organism evidence="3 4">
    <name type="scientific">Xenorhabdus griffiniae</name>
    <dbReference type="NCBI Taxonomy" id="351672"/>
    <lineage>
        <taxon>Bacteria</taxon>
        <taxon>Pseudomonadati</taxon>
        <taxon>Pseudomonadota</taxon>
        <taxon>Gammaproteobacteria</taxon>
        <taxon>Enterobacterales</taxon>
        <taxon>Morganellaceae</taxon>
        <taxon>Xenorhabdus</taxon>
    </lineage>
</organism>
<feature type="region of interest" description="Disordered" evidence="1">
    <location>
        <begin position="71"/>
        <end position="119"/>
    </location>
</feature>
<keyword evidence="4" id="KW-1185">Reference proteome</keyword>
<feature type="compositionally biased region" description="Basic residues" evidence="1">
    <location>
        <begin position="105"/>
        <end position="119"/>
    </location>
</feature>
<dbReference type="Proteomes" id="UP001300348">
    <property type="component" value="Chromosome"/>
</dbReference>
<feature type="chain" id="PRO_5045780681" evidence="2">
    <location>
        <begin position="22"/>
        <end position="119"/>
    </location>
</feature>
<dbReference type="GeneID" id="88854183"/>
<evidence type="ECO:0000313" key="3">
    <source>
        <dbReference type="EMBL" id="WNH02442.1"/>
    </source>
</evidence>
<dbReference type="Pfam" id="PF06476">
    <property type="entry name" value="DUF1090"/>
    <property type="match status" value="1"/>
</dbReference>